<keyword evidence="1" id="KW-0808">Transferase</keyword>
<dbReference type="Pfam" id="PF01583">
    <property type="entry name" value="APS_kinase"/>
    <property type="match status" value="1"/>
</dbReference>
<protein>
    <recommendedName>
        <fullName evidence="2">APS kinase domain-containing protein</fullName>
    </recommendedName>
</protein>
<reference evidence="3" key="1">
    <citation type="submission" date="2018-05" db="EMBL/GenBank/DDBJ databases">
        <authorList>
            <person name="Lanie J.A."/>
            <person name="Ng W.-L."/>
            <person name="Kazmierczak K.M."/>
            <person name="Andrzejewski T.M."/>
            <person name="Davidsen T.M."/>
            <person name="Wayne K.J."/>
            <person name="Tettelin H."/>
            <person name="Glass J.I."/>
            <person name="Rusch D."/>
            <person name="Podicherti R."/>
            <person name="Tsui H.-C.T."/>
            <person name="Winkler M.E."/>
        </authorList>
    </citation>
    <scope>NUCLEOTIDE SEQUENCE</scope>
</reference>
<proteinExistence type="predicted"/>
<dbReference type="InterPro" id="IPR059117">
    <property type="entry name" value="APS_kinase_dom"/>
</dbReference>
<sequence length="136" mass="15912">MKILIMGLPGSGKTYLAQRLQPLLSAAWFNADKVREMANDWDFSPEGRKRQSLRMKSLADYESENKRIVICDFICPTSETRKMFDPDIVIWLDTIKEGRFEDTNKLFEKPENIDFRVTEWNDKNHINIAADIKKNV</sequence>
<dbReference type="SUPFAM" id="SSF52540">
    <property type="entry name" value="P-loop containing nucleoside triphosphate hydrolases"/>
    <property type="match status" value="1"/>
</dbReference>
<evidence type="ECO:0000313" key="3">
    <source>
        <dbReference type="EMBL" id="SUZ72249.1"/>
    </source>
</evidence>
<dbReference type="AlphaFoldDB" id="A0A381Q1T0"/>
<name>A0A381Q1T0_9ZZZZ</name>
<accession>A0A381Q1T0</accession>
<feature type="domain" description="APS kinase" evidence="2">
    <location>
        <begin position="3"/>
        <end position="83"/>
    </location>
</feature>
<dbReference type="InterPro" id="IPR027417">
    <property type="entry name" value="P-loop_NTPase"/>
</dbReference>
<dbReference type="Gene3D" id="3.40.50.300">
    <property type="entry name" value="P-loop containing nucleotide triphosphate hydrolases"/>
    <property type="match status" value="1"/>
</dbReference>
<dbReference type="EMBL" id="UINC01001148">
    <property type="protein sequence ID" value="SUZ72249.1"/>
    <property type="molecule type" value="Genomic_DNA"/>
</dbReference>
<evidence type="ECO:0000256" key="1">
    <source>
        <dbReference type="ARBA" id="ARBA00022679"/>
    </source>
</evidence>
<gene>
    <name evidence="3" type="ORF">METZ01_LOCUS25103</name>
</gene>
<organism evidence="3">
    <name type="scientific">marine metagenome</name>
    <dbReference type="NCBI Taxonomy" id="408172"/>
    <lineage>
        <taxon>unclassified sequences</taxon>
        <taxon>metagenomes</taxon>
        <taxon>ecological metagenomes</taxon>
    </lineage>
</organism>
<evidence type="ECO:0000259" key="2">
    <source>
        <dbReference type="Pfam" id="PF01583"/>
    </source>
</evidence>